<reference evidence="2" key="1">
    <citation type="submission" date="2017-06" db="EMBL/GenBank/DDBJ databases">
        <authorList>
            <person name="Rodrigo-Torres L."/>
            <person name="Arahal R.D."/>
            <person name="Lucena T."/>
        </authorList>
    </citation>
    <scope>NUCLEOTIDE SEQUENCE [LARGE SCALE GENOMIC DNA]</scope>
    <source>
        <strain evidence="2">CECT 9192</strain>
    </source>
</reference>
<dbReference type="AlphaFoldDB" id="A0A1Y6MCK3"/>
<dbReference type="Proteomes" id="UP000195719">
    <property type="component" value="Unassembled WGS sequence"/>
</dbReference>
<proteinExistence type="predicted"/>
<evidence type="ECO:0000313" key="1">
    <source>
        <dbReference type="EMBL" id="SMY34295.1"/>
    </source>
</evidence>
<dbReference type="EMBL" id="FYAJ01000002">
    <property type="protein sequence ID" value="SMY34295.1"/>
    <property type="molecule type" value="Genomic_DNA"/>
</dbReference>
<name>A0A1Y6MCK3_9GAMM</name>
<gene>
    <name evidence="1" type="ORF">PAND9192_01258</name>
</gene>
<dbReference type="RefSeq" id="WP_087853035.1">
    <property type="nucleotide sequence ID" value="NZ_FYAJ01000002.1"/>
</dbReference>
<protein>
    <submittedName>
        <fullName evidence="1">Uncharacterized protein</fullName>
    </submittedName>
</protein>
<evidence type="ECO:0000313" key="2">
    <source>
        <dbReference type="Proteomes" id="UP000195719"/>
    </source>
</evidence>
<organism evidence="1 2">
    <name type="scientific">Photobacterium andalusiense</name>
    <dbReference type="NCBI Taxonomy" id="2204296"/>
    <lineage>
        <taxon>Bacteria</taxon>
        <taxon>Pseudomonadati</taxon>
        <taxon>Pseudomonadota</taxon>
        <taxon>Gammaproteobacteria</taxon>
        <taxon>Vibrionales</taxon>
        <taxon>Vibrionaceae</taxon>
        <taxon>Photobacterium</taxon>
    </lineage>
</organism>
<sequence length="533" mass="58753">MLITIPLMRGEIPRLKPQLLPNEAAVIAKDCCFENGIIRPLCNDAVVASLPLSAKTIFKYTDEHWFLWNKPIEAIHNPMAQDEWQRVYFTGENKPKVTAQDIAIGVVSPAASYDLGVPIPSSAPVINRIDSSTGSDPEAGQVAIFDDETRYYIQTFVTRFGEEGAPSKPSTELLVEKPGSTIYIGLARLNVNTHNITHTRLYRTVTSSVSAEYMLVAELPVAQAEYIDSTATLNAPILETWQYDVPDENMRGLCVMANGICAGFAGNEVMFSEAFLPYAWPKQYRGTTEHQIVGITAIGTSLVVVTKGYPYIFSGVTPGAINGTKIGSEQACVSNESMVVVNGTVIYASPDGLVAIGSDGAITITDQLMTRRQWQTKQPHTIKAWASEGMYIALYSGGGFIFDPVSQDFRELSNRWDCAYEDLERDQLVVVQGSEMRLWQGGDNYLSGQWRSKVFLLPVDSLMSCARVVSTEVNQLSLKIFGDGKLLYSLNEGEIPHNGFRLPAIRATTWQIEVSGRAEVERLMVASSMQELM</sequence>
<accession>A0A1Y6MCK3</accession>
<keyword evidence="2" id="KW-1185">Reference proteome</keyword>